<dbReference type="InterPro" id="IPR036689">
    <property type="entry name" value="ESAT-6-like_sf"/>
</dbReference>
<dbReference type="Pfam" id="PF06013">
    <property type="entry name" value="WXG100"/>
    <property type="match status" value="1"/>
</dbReference>
<dbReference type="EMBL" id="LZKQ01000033">
    <property type="protein sequence ID" value="OBI90801.1"/>
    <property type="molecule type" value="Genomic_DNA"/>
</dbReference>
<dbReference type="SUPFAM" id="SSF140453">
    <property type="entry name" value="EsxAB dimer-like"/>
    <property type="match status" value="1"/>
</dbReference>
<sequence>MRANPDVLSHVGNQLADHGQSLLAVQQLCHDDVGGAQRGWVGSSAAALTGLLDRWAAAGASHLNSIAEYAGGMRTAAAECAELDQRNAASLR</sequence>
<dbReference type="AlphaFoldDB" id="A0A1A3CXK9"/>
<dbReference type="Gene3D" id="1.10.287.1060">
    <property type="entry name" value="ESAT-6-like"/>
    <property type="match status" value="1"/>
</dbReference>
<evidence type="ECO:0000313" key="1">
    <source>
        <dbReference type="EMBL" id="OBI90801.1"/>
    </source>
</evidence>
<evidence type="ECO:0008006" key="3">
    <source>
        <dbReference type="Google" id="ProtNLM"/>
    </source>
</evidence>
<dbReference type="Proteomes" id="UP000093795">
    <property type="component" value="Unassembled WGS sequence"/>
</dbReference>
<dbReference type="OrthoDB" id="4751353at2"/>
<comment type="caution">
    <text evidence="1">The sequence shown here is derived from an EMBL/GenBank/DDBJ whole genome shotgun (WGS) entry which is preliminary data.</text>
</comment>
<evidence type="ECO:0000313" key="2">
    <source>
        <dbReference type="Proteomes" id="UP000093795"/>
    </source>
</evidence>
<protein>
    <recommendedName>
        <fullName evidence="3">ESX-1 secretion-associated protein</fullName>
    </recommendedName>
</protein>
<dbReference type="STRING" id="1790.A5645_11250"/>
<organism evidence="1 2">
    <name type="scientific">Mycobacterium asiaticum</name>
    <dbReference type="NCBI Taxonomy" id="1790"/>
    <lineage>
        <taxon>Bacteria</taxon>
        <taxon>Bacillati</taxon>
        <taxon>Actinomycetota</taxon>
        <taxon>Actinomycetes</taxon>
        <taxon>Mycobacteriales</taxon>
        <taxon>Mycobacteriaceae</taxon>
        <taxon>Mycobacterium</taxon>
    </lineage>
</organism>
<accession>A0A1A3CXK9</accession>
<reference evidence="1 2" key="1">
    <citation type="submission" date="2016-06" db="EMBL/GenBank/DDBJ databases">
        <authorList>
            <person name="Kjaerup R.B."/>
            <person name="Dalgaard T.S."/>
            <person name="Juul-Madsen H.R."/>
        </authorList>
    </citation>
    <scope>NUCLEOTIDE SEQUENCE [LARGE SCALE GENOMIC DNA]</scope>
    <source>
        <strain evidence="1 2">1081914.2</strain>
    </source>
</reference>
<dbReference type="InterPro" id="IPR010310">
    <property type="entry name" value="T7SS_ESAT-6-like"/>
</dbReference>
<proteinExistence type="predicted"/>
<gene>
    <name evidence="1" type="ORF">A9X01_11430</name>
</gene>
<name>A0A1A3CXK9_MYCAS</name>